<keyword evidence="7" id="KW-1185">Reference proteome</keyword>
<sequence length="572" mass="61133">MSSATSNSPAPGLPQPHTGGGAGGDEPKVLIGQQGAIYEIVLNREKAINALDSEMIRGIAGALDEASHARNYSLILLRPTPTARGLCSGGDVLKVVNMANASDAKEREGALSFFKEEFEVDWRIAKLCEEVTTAGGGSEGEARPFVAYMDGITMGGGVGLSVHAPFRVATERTMFAMPETVDLADLLLPPRRTPGIGYFPDVGVTRVLSRLDGAIGTYLGLTGDRITGEEAYLVGLATHYVPSSSLPGLTEALAALGPGATGRQVASTIDDFTVDPFENNAKPDLADKTAFLGQLRGVVDYVFGQTRVEDIFASLEELSNPTSQASTELQEHYNIPHSPTIISWAQKTLTTLHSKSPRSLKVSYQAIRHEARNLSIDESFRFDMRLATAFCDLSLGRDFYEGVHHVLTKDPATKKRREGRAPWSPGSVGEVNDAELGEKFFGPLSKAGLALSPPEMTAIPRAPTDRKTQAAQAEMLRGIGPLGWEPAFNAFHPLPSEAELEALLHGSHPAAGSFQIDLGEKEEAVKEIVGTLQGWRSGRYGGGAGGGGGTGEAAWGMERKVRDWVERRGARK</sequence>
<reference evidence="6 7" key="1">
    <citation type="journal article" date="2018" name="Mol. Biol. Evol.">
        <title>Broad Genomic Sampling Reveals a Smut Pathogenic Ancestry of the Fungal Clade Ustilaginomycotina.</title>
        <authorList>
            <person name="Kijpornyongpan T."/>
            <person name="Mondo S.J."/>
            <person name="Barry K."/>
            <person name="Sandor L."/>
            <person name="Lee J."/>
            <person name="Lipzen A."/>
            <person name="Pangilinan J."/>
            <person name="LaButti K."/>
            <person name="Hainaut M."/>
            <person name="Henrissat B."/>
            <person name="Grigoriev I.V."/>
            <person name="Spatafora J.W."/>
            <person name="Aime M.C."/>
        </authorList>
    </citation>
    <scope>NUCLEOTIDE SEQUENCE [LARGE SCALE GENOMIC DNA]</scope>
    <source>
        <strain evidence="6 7">MCA 5214</strain>
    </source>
</reference>
<protein>
    <recommendedName>
        <fullName evidence="2">3-hydroxyisobutyryl-CoA hydrolase</fullName>
        <ecNumber evidence="2">3.1.2.4</ecNumber>
    </recommendedName>
</protein>
<dbReference type="CDD" id="cd06558">
    <property type="entry name" value="crotonase-like"/>
    <property type="match status" value="1"/>
</dbReference>
<feature type="region of interest" description="Disordered" evidence="4">
    <location>
        <begin position="1"/>
        <end position="26"/>
    </location>
</feature>
<organism evidence="6 7">
    <name type="scientific">Jaminaea rosea</name>
    <dbReference type="NCBI Taxonomy" id="1569628"/>
    <lineage>
        <taxon>Eukaryota</taxon>
        <taxon>Fungi</taxon>
        <taxon>Dikarya</taxon>
        <taxon>Basidiomycota</taxon>
        <taxon>Ustilaginomycotina</taxon>
        <taxon>Exobasidiomycetes</taxon>
        <taxon>Microstromatales</taxon>
        <taxon>Microstromatales incertae sedis</taxon>
        <taxon>Jaminaea</taxon>
    </lineage>
</organism>
<dbReference type="InterPro" id="IPR018376">
    <property type="entry name" value="Enoyl-CoA_hyd/isom_CS"/>
</dbReference>
<dbReference type="EMBL" id="KZ819680">
    <property type="protein sequence ID" value="PWN24522.1"/>
    <property type="molecule type" value="Genomic_DNA"/>
</dbReference>
<dbReference type="PROSITE" id="PS00166">
    <property type="entry name" value="ENOYL_COA_HYDRATASE"/>
    <property type="match status" value="1"/>
</dbReference>
<evidence type="ECO:0000256" key="4">
    <source>
        <dbReference type="SAM" id="MobiDB-lite"/>
    </source>
</evidence>
<evidence type="ECO:0000256" key="3">
    <source>
        <dbReference type="ARBA" id="ARBA00022801"/>
    </source>
</evidence>
<proteinExistence type="predicted"/>
<dbReference type="PANTHER" id="PTHR43176:SF3">
    <property type="entry name" value="3-HYDROXYISOBUTYRYL-COA HYDROLASE, MITOCHONDRIAL"/>
    <property type="match status" value="1"/>
</dbReference>
<keyword evidence="3" id="KW-0378">Hydrolase</keyword>
<name>A0A316UGY4_9BASI</name>
<dbReference type="GO" id="GO:0003860">
    <property type="term" value="F:3-hydroxyisobutyryl-CoA hydrolase activity"/>
    <property type="evidence" value="ECO:0007669"/>
    <property type="project" value="UniProtKB-EC"/>
</dbReference>
<evidence type="ECO:0000256" key="1">
    <source>
        <dbReference type="ARBA" id="ARBA00001709"/>
    </source>
</evidence>
<feature type="domain" description="Enoyl-CoA hydratase/isomerase" evidence="5">
    <location>
        <begin position="39"/>
        <end position="437"/>
    </location>
</feature>
<dbReference type="GO" id="GO:0005739">
    <property type="term" value="C:mitochondrion"/>
    <property type="evidence" value="ECO:0007669"/>
    <property type="project" value="TreeGrafter"/>
</dbReference>
<dbReference type="GeneID" id="37026658"/>
<dbReference type="OrthoDB" id="1737613at2759"/>
<gene>
    <name evidence="6" type="ORF">BDZ90DRAFT_228765</name>
</gene>
<dbReference type="InterPro" id="IPR045004">
    <property type="entry name" value="ECH_dom"/>
</dbReference>
<dbReference type="EC" id="3.1.2.4" evidence="2"/>
<accession>A0A316UGY4</accession>
<dbReference type="Pfam" id="PF16113">
    <property type="entry name" value="ECH_2"/>
    <property type="match status" value="1"/>
</dbReference>
<dbReference type="PANTHER" id="PTHR43176">
    <property type="entry name" value="3-HYDROXYISOBUTYRYL-COA HYDROLASE-RELATED"/>
    <property type="match status" value="1"/>
</dbReference>
<dbReference type="STRING" id="1569628.A0A316UGY4"/>
<dbReference type="RefSeq" id="XP_025359134.1">
    <property type="nucleotide sequence ID" value="XM_025504835.1"/>
</dbReference>
<evidence type="ECO:0000259" key="5">
    <source>
        <dbReference type="Pfam" id="PF16113"/>
    </source>
</evidence>
<evidence type="ECO:0000313" key="7">
    <source>
        <dbReference type="Proteomes" id="UP000245884"/>
    </source>
</evidence>
<dbReference type="GO" id="GO:0006574">
    <property type="term" value="P:L-valine catabolic process"/>
    <property type="evidence" value="ECO:0007669"/>
    <property type="project" value="TreeGrafter"/>
</dbReference>
<dbReference type="AlphaFoldDB" id="A0A316UGY4"/>
<dbReference type="InterPro" id="IPR029045">
    <property type="entry name" value="ClpP/crotonase-like_dom_sf"/>
</dbReference>
<dbReference type="InterPro" id="IPR032259">
    <property type="entry name" value="HIBYL-CoA-H"/>
</dbReference>
<evidence type="ECO:0000313" key="6">
    <source>
        <dbReference type="EMBL" id="PWN24522.1"/>
    </source>
</evidence>
<dbReference type="Gene3D" id="3.90.226.10">
    <property type="entry name" value="2-enoyl-CoA Hydratase, Chain A, domain 1"/>
    <property type="match status" value="1"/>
</dbReference>
<dbReference type="SUPFAM" id="SSF52096">
    <property type="entry name" value="ClpP/crotonase"/>
    <property type="match status" value="1"/>
</dbReference>
<dbReference type="Proteomes" id="UP000245884">
    <property type="component" value="Unassembled WGS sequence"/>
</dbReference>
<evidence type="ECO:0000256" key="2">
    <source>
        <dbReference type="ARBA" id="ARBA00011915"/>
    </source>
</evidence>
<comment type="catalytic activity">
    <reaction evidence="1">
        <text>3-hydroxy-2-methylpropanoyl-CoA + H2O = 3-hydroxy-2-methylpropanoate + CoA + H(+)</text>
        <dbReference type="Rhea" id="RHEA:20888"/>
        <dbReference type="ChEBI" id="CHEBI:11805"/>
        <dbReference type="ChEBI" id="CHEBI:15377"/>
        <dbReference type="ChEBI" id="CHEBI:15378"/>
        <dbReference type="ChEBI" id="CHEBI:57287"/>
        <dbReference type="ChEBI" id="CHEBI:57340"/>
        <dbReference type="EC" id="3.1.2.4"/>
    </reaction>
</comment>